<dbReference type="AlphaFoldDB" id="A0A842I0S4"/>
<dbReference type="GO" id="GO:0016020">
    <property type="term" value="C:membrane"/>
    <property type="evidence" value="ECO:0007669"/>
    <property type="project" value="UniProtKB-SubCell"/>
</dbReference>
<keyword evidence="2 7" id="KW-0812">Transmembrane</keyword>
<feature type="transmembrane region" description="Helical" evidence="7">
    <location>
        <begin position="88"/>
        <end position="108"/>
    </location>
</feature>
<evidence type="ECO:0000256" key="5">
    <source>
        <dbReference type="ARBA" id="ARBA00023136"/>
    </source>
</evidence>
<evidence type="ECO:0000313" key="10">
    <source>
        <dbReference type="Proteomes" id="UP000564378"/>
    </source>
</evidence>
<dbReference type="Pfam" id="PF00211">
    <property type="entry name" value="Guanylate_cyc"/>
    <property type="match status" value="1"/>
</dbReference>
<dbReference type="EMBL" id="JACJVJ010000002">
    <property type="protein sequence ID" value="MBC2778283.1"/>
    <property type="molecule type" value="Genomic_DNA"/>
</dbReference>
<keyword evidence="5 7" id="KW-0472">Membrane</keyword>
<reference evidence="9 10" key="1">
    <citation type="submission" date="2020-08" db="EMBL/GenBank/DDBJ databases">
        <title>Draft genome sequence of Parasphingopyxis sp. GrpM-11.</title>
        <authorList>
            <person name="Oh J."/>
            <person name="Roh D.-H."/>
        </authorList>
    </citation>
    <scope>NUCLEOTIDE SEQUENCE [LARGE SCALE GENOMIC DNA]</scope>
    <source>
        <strain evidence="9 10">GrpM-11</strain>
    </source>
</reference>
<dbReference type="GO" id="GO:0004016">
    <property type="term" value="F:adenylate cyclase activity"/>
    <property type="evidence" value="ECO:0007669"/>
    <property type="project" value="UniProtKB-ARBA"/>
</dbReference>
<keyword evidence="6" id="KW-0456">Lyase</keyword>
<feature type="transmembrane region" description="Helical" evidence="7">
    <location>
        <begin position="29"/>
        <end position="51"/>
    </location>
</feature>
<dbReference type="SUPFAM" id="SSF55073">
    <property type="entry name" value="Nucleotide cyclase"/>
    <property type="match status" value="1"/>
</dbReference>
<dbReference type="PROSITE" id="PS50125">
    <property type="entry name" value="GUANYLATE_CYCLASE_2"/>
    <property type="match status" value="1"/>
</dbReference>
<sequence>MAVPLMGRFDEETETRFLRAERERLVPFVRAYAVIVGAILMVYTVVNPLFFDQGDEIRFSGLLATALLVLGGYFGATFWHGYLIRPAIDFICLLALATILTADNVILYNELNRIGAGGHASIAISGLIVSAFVAISFAGRPRWFLGWFACHAIVFSVVLFLLESTAAGHVYSGLSYLTGAIVMFVLNLALTRAHRQSFVLQEELDIERAKTEELLFNVLPQTAAQRIRAGQVVADAYSDASVVFADVMGFTQLSKSVSPGHLIDLLNSLFSVADRCAAETGVEKVKTIGDAYLAISGGNSPAENSALSAIAFARALIAGLEEVRASTGLDVHVRIGIHSGPVVGGVIGETRMAYDYWGETMNIASRIEGVADRDGIAVSEATYLRSKGEYEFGPPEAIMLKGVGEMPVYKMAAR</sequence>
<feature type="transmembrane region" description="Helical" evidence="7">
    <location>
        <begin position="57"/>
        <end position="76"/>
    </location>
</feature>
<dbReference type="Proteomes" id="UP000564378">
    <property type="component" value="Unassembled WGS sequence"/>
</dbReference>
<feature type="domain" description="Guanylate cyclase" evidence="8">
    <location>
        <begin position="241"/>
        <end position="368"/>
    </location>
</feature>
<evidence type="ECO:0000256" key="7">
    <source>
        <dbReference type="SAM" id="Phobius"/>
    </source>
</evidence>
<organism evidence="9 10">
    <name type="scientific">Parasphingopyxis marina</name>
    <dbReference type="NCBI Taxonomy" id="2761622"/>
    <lineage>
        <taxon>Bacteria</taxon>
        <taxon>Pseudomonadati</taxon>
        <taxon>Pseudomonadota</taxon>
        <taxon>Alphaproteobacteria</taxon>
        <taxon>Sphingomonadales</taxon>
        <taxon>Sphingomonadaceae</taxon>
        <taxon>Parasphingopyxis</taxon>
    </lineage>
</organism>
<protein>
    <submittedName>
        <fullName evidence="9">Adenylate/guanylate cyclase domain-containing protein</fullName>
    </submittedName>
</protein>
<evidence type="ECO:0000256" key="4">
    <source>
        <dbReference type="ARBA" id="ARBA00022989"/>
    </source>
</evidence>
<dbReference type="PANTHER" id="PTHR11920">
    <property type="entry name" value="GUANYLYL CYCLASE"/>
    <property type="match status" value="1"/>
</dbReference>
<evidence type="ECO:0000256" key="2">
    <source>
        <dbReference type="ARBA" id="ARBA00022692"/>
    </source>
</evidence>
<dbReference type="SMART" id="SM00044">
    <property type="entry name" value="CYCc"/>
    <property type="match status" value="1"/>
</dbReference>
<accession>A0A842I0S4</accession>
<evidence type="ECO:0000256" key="1">
    <source>
        <dbReference type="ARBA" id="ARBA00004370"/>
    </source>
</evidence>
<comment type="caution">
    <text evidence="9">The sequence shown here is derived from an EMBL/GenBank/DDBJ whole genome shotgun (WGS) entry which is preliminary data.</text>
</comment>
<evidence type="ECO:0000256" key="3">
    <source>
        <dbReference type="ARBA" id="ARBA00022741"/>
    </source>
</evidence>
<proteinExistence type="predicted"/>
<evidence type="ECO:0000256" key="6">
    <source>
        <dbReference type="ARBA" id="ARBA00023239"/>
    </source>
</evidence>
<comment type="subcellular location">
    <subcellularLocation>
        <location evidence="1">Membrane</location>
    </subcellularLocation>
</comment>
<evidence type="ECO:0000259" key="8">
    <source>
        <dbReference type="PROSITE" id="PS50125"/>
    </source>
</evidence>
<dbReference type="CDD" id="cd07302">
    <property type="entry name" value="CHD"/>
    <property type="match status" value="1"/>
</dbReference>
<keyword evidence="10" id="KW-1185">Reference proteome</keyword>
<dbReference type="PANTHER" id="PTHR11920:SF335">
    <property type="entry name" value="GUANYLATE CYCLASE"/>
    <property type="match status" value="1"/>
</dbReference>
<dbReference type="InterPro" id="IPR029787">
    <property type="entry name" value="Nucleotide_cyclase"/>
</dbReference>
<name>A0A842I0S4_9SPHN</name>
<dbReference type="GO" id="GO:0035556">
    <property type="term" value="P:intracellular signal transduction"/>
    <property type="evidence" value="ECO:0007669"/>
    <property type="project" value="InterPro"/>
</dbReference>
<dbReference type="InterPro" id="IPR001054">
    <property type="entry name" value="A/G_cyclase"/>
</dbReference>
<dbReference type="Gene3D" id="3.30.70.1230">
    <property type="entry name" value="Nucleotide cyclase"/>
    <property type="match status" value="1"/>
</dbReference>
<evidence type="ECO:0000313" key="9">
    <source>
        <dbReference type="EMBL" id="MBC2778283.1"/>
    </source>
</evidence>
<dbReference type="InterPro" id="IPR050401">
    <property type="entry name" value="Cyclic_nucleotide_synthase"/>
</dbReference>
<gene>
    <name evidence="9" type="ORF">H6P80_11710</name>
</gene>
<keyword evidence="4 7" id="KW-1133">Transmembrane helix</keyword>
<feature type="transmembrane region" description="Helical" evidence="7">
    <location>
        <begin position="144"/>
        <end position="162"/>
    </location>
</feature>
<feature type="transmembrane region" description="Helical" evidence="7">
    <location>
        <begin position="114"/>
        <end position="137"/>
    </location>
</feature>
<dbReference type="GO" id="GO:0009190">
    <property type="term" value="P:cyclic nucleotide biosynthetic process"/>
    <property type="evidence" value="ECO:0007669"/>
    <property type="project" value="InterPro"/>
</dbReference>
<feature type="transmembrane region" description="Helical" evidence="7">
    <location>
        <begin position="168"/>
        <end position="190"/>
    </location>
</feature>
<dbReference type="RefSeq" id="WP_185801551.1">
    <property type="nucleotide sequence ID" value="NZ_JACJVJ010000002.1"/>
</dbReference>
<keyword evidence="3" id="KW-0547">Nucleotide-binding</keyword>
<dbReference type="GO" id="GO:0000166">
    <property type="term" value="F:nucleotide binding"/>
    <property type="evidence" value="ECO:0007669"/>
    <property type="project" value="UniProtKB-KW"/>
</dbReference>